<name>A0AAE1FN28_PETCI</name>
<evidence type="ECO:0000256" key="2">
    <source>
        <dbReference type="SAM" id="MobiDB-lite"/>
    </source>
</evidence>
<feature type="compositionally biased region" description="Polar residues" evidence="2">
    <location>
        <begin position="186"/>
        <end position="202"/>
    </location>
</feature>
<comment type="caution">
    <text evidence="3">The sequence shown here is derived from an EMBL/GenBank/DDBJ whole genome shotgun (WGS) entry which is preliminary data.</text>
</comment>
<feature type="compositionally biased region" description="Polar residues" evidence="2">
    <location>
        <begin position="671"/>
        <end position="681"/>
    </location>
</feature>
<feature type="compositionally biased region" description="Polar residues" evidence="2">
    <location>
        <begin position="426"/>
        <end position="454"/>
    </location>
</feature>
<evidence type="ECO:0000313" key="4">
    <source>
        <dbReference type="Proteomes" id="UP001286313"/>
    </source>
</evidence>
<keyword evidence="4" id="KW-1185">Reference proteome</keyword>
<evidence type="ECO:0000256" key="1">
    <source>
        <dbReference type="SAM" id="Coils"/>
    </source>
</evidence>
<feature type="region of interest" description="Disordered" evidence="2">
    <location>
        <begin position="397"/>
        <end position="454"/>
    </location>
</feature>
<feature type="compositionally biased region" description="Basic and acidic residues" evidence="2">
    <location>
        <begin position="704"/>
        <end position="718"/>
    </location>
</feature>
<keyword evidence="1" id="KW-0175">Coiled coil</keyword>
<protein>
    <submittedName>
        <fullName evidence="3">Uncharacterized protein</fullName>
    </submittedName>
</protein>
<feature type="compositionally biased region" description="Polar residues" evidence="2">
    <location>
        <begin position="279"/>
        <end position="295"/>
    </location>
</feature>
<sequence length="927" mass="102168">MLKIPGHGFPGQLWEEEEPFVRECILQKEIERIEKEKKNVKNAATKKAAGVRKADDGEKGVGGSVTIEVTRKSRKKGKHPHIPDGGTWKDVLSQYSSASDHSRSGSGSEVLETVMRSPQQQPRPSPPPPPPLIHQQHPQSATHLRPFTQSSKYPSQIHLYPQSTDPSRHLPHHSTRPHTHQPQDRYFSSTQEQAVSQHTLHSSKCPPQHTGFPSMQAHLLLPVPQLSPQNPQSPAHPPEHTFHPGTHFSQPAPQPPTNISPPHLQHHTNHHTEPAETPLSPQQQRYPHLPQSSDTAKAPEQARLLSDNASTSPFGDSALQILHRLRMQLQTKGENECTDMVDAVEAIINGRGSMGGVGSRNQQPLTTPHLQHHSVFPTPEPSFREQRTVENALTPASVTRDPTNNKHDEGTFPDVCTTHGRIDQLPLSSSVQGAENQNTSSPHHQSSSVGHTSCQQEIGVNNEDELLEVIEEQKEVIRRKDHAIFTLKTLSSQLINHQEILNRGGGGVEVGSTASTKSSQPSHVGEPDSGLGGDNAPSTTSERSLTHTEKAEERGETDRDDDGRKESGGDQEIITMWQHKERDYMVRILDLQTENEALHQEIARLQELIMNLEVQMTRTRDHLSRQHCSKFSHASVQAGKRKKAANTSTYPASDSSTESNADSAYEEKTGSHLTSKTSSPYSDRPHPPVATSVPQQLVAKRQHRNYERSKSRAQKKDEEISDTGSSNPKSNQPAQFTINPSRPSPKPEQQSSINPTLAPPKLKTPRVALPSRSDQFPERAANIPNDSLVTSAKGLSVTPSIALSLPDIAAATTKDSKLWVAPDDVAFSSFSTVSDHHFHDSKVSLESSFLKGIRAPRQSRNTDAERSVFPISAGPSETPHLPLESTRVQDVSPHELMSRSEGETMSMAVNTRHSTSTPLHSVIETLY</sequence>
<feature type="compositionally biased region" description="Polar residues" evidence="2">
    <location>
        <begin position="645"/>
        <end position="662"/>
    </location>
</feature>
<feature type="compositionally biased region" description="Pro residues" evidence="2">
    <location>
        <begin position="121"/>
        <end position="132"/>
    </location>
</feature>
<proteinExistence type="predicted"/>
<gene>
    <name evidence="3" type="ORF">Pcinc_018449</name>
</gene>
<feature type="region of interest" description="Disordered" evidence="2">
    <location>
        <begin position="36"/>
        <end position="300"/>
    </location>
</feature>
<evidence type="ECO:0000313" key="3">
    <source>
        <dbReference type="EMBL" id="KAK3876791.1"/>
    </source>
</evidence>
<reference evidence="3" key="1">
    <citation type="submission" date="2023-10" db="EMBL/GenBank/DDBJ databases">
        <title>Genome assemblies of two species of porcelain crab, Petrolisthes cinctipes and Petrolisthes manimaculis (Anomura: Porcellanidae).</title>
        <authorList>
            <person name="Angst P."/>
        </authorList>
    </citation>
    <scope>NUCLEOTIDE SEQUENCE</scope>
    <source>
        <strain evidence="3">PB745_01</strain>
        <tissue evidence="3">Gill</tissue>
    </source>
</reference>
<feature type="coiled-coil region" evidence="1">
    <location>
        <begin position="588"/>
        <end position="622"/>
    </location>
</feature>
<dbReference type="Proteomes" id="UP001286313">
    <property type="component" value="Unassembled WGS sequence"/>
</dbReference>
<dbReference type="EMBL" id="JAWQEG010001774">
    <property type="protein sequence ID" value="KAK3876791.1"/>
    <property type="molecule type" value="Genomic_DNA"/>
</dbReference>
<organism evidence="3 4">
    <name type="scientific">Petrolisthes cinctipes</name>
    <name type="common">Flat porcelain crab</name>
    <dbReference type="NCBI Taxonomy" id="88211"/>
    <lineage>
        <taxon>Eukaryota</taxon>
        <taxon>Metazoa</taxon>
        <taxon>Ecdysozoa</taxon>
        <taxon>Arthropoda</taxon>
        <taxon>Crustacea</taxon>
        <taxon>Multicrustacea</taxon>
        <taxon>Malacostraca</taxon>
        <taxon>Eumalacostraca</taxon>
        <taxon>Eucarida</taxon>
        <taxon>Decapoda</taxon>
        <taxon>Pleocyemata</taxon>
        <taxon>Anomura</taxon>
        <taxon>Galatheoidea</taxon>
        <taxon>Porcellanidae</taxon>
        <taxon>Petrolisthes</taxon>
    </lineage>
</organism>
<feature type="region of interest" description="Disordered" evidence="2">
    <location>
        <begin position="856"/>
        <end position="890"/>
    </location>
</feature>
<feature type="compositionally biased region" description="Basic residues" evidence="2">
    <location>
        <begin position="169"/>
        <end position="179"/>
    </location>
</feature>
<feature type="region of interest" description="Disordered" evidence="2">
    <location>
        <begin position="506"/>
        <end position="576"/>
    </location>
</feature>
<dbReference type="AlphaFoldDB" id="A0AAE1FN28"/>
<feature type="compositionally biased region" description="Polar residues" evidence="2">
    <location>
        <begin position="722"/>
        <end position="755"/>
    </location>
</feature>
<feature type="compositionally biased region" description="Basic and acidic residues" evidence="2">
    <location>
        <begin position="544"/>
        <end position="568"/>
    </location>
</feature>
<feature type="compositionally biased region" description="Low complexity" evidence="2">
    <location>
        <begin position="96"/>
        <end position="108"/>
    </location>
</feature>
<feature type="compositionally biased region" description="Polar residues" evidence="2">
    <location>
        <begin position="512"/>
        <end position="522"/>
    </location>
</feature>
<accession>A0AAE1FN28</accession>
<feature type="region of interest" description="Disordered" evidence="2">
    <location>
        <begin position="629"/>
        <end position="779"/>
    </location>
</feature>